<proteinExistence type="inferred from homology"/>
<dbReference type="PRINTS" id="PR00063">
    <property type="entry name" value="RIBOSOMALL27"/>
</dbReference>
<organism evidence="5 6">
    <name type="scientific">Geodia barretti</name>
    <name type="common">Barrett's horny sponge</name>
    <dbReference type="NCBI Taxonomy" id="519541"/>
    <lineage>
        <taxon>Eukaryota</taxon>
        <taxon>Metazoa</taxon>
        <taxon>Porifera</taxon>
        <taxon>Demospongiae</taxon>
        <taxon>Heteroscleromorpha</taxon>
        <taxon>Tetractinellida</taxon>
        <taxon>Astrophorina</taxon>
        <taxon>Geodiidae</taxon>
        <taxon>Geodia</taxon>
    </lineage>
</organism>
<evidence type="ECO:0000313" key="6">
    <source>
        <dbReference type="Proteomes" id="UP001174909"/>
    </source>
</evidence>
<dbReference type="Pfam" id="PF01016">
    <property type="entry name" value="Ribosomal_L27"/>
    <property type="match status" value="1"/>
</dbReference>
<accession>A0AA35WZR4</accession>
<dbReference type="GO" id="GO:0006412">
    <property type="term" value="P:translation"/>
    <property type="evidence" value="ECO:0007669"/>
    <property type="project" value="InterPro"/>
</dbReference>
<sequence length="92" mass="9927">MAHKKAGGSTNNGRDSNAKRLGVKKYGGERVTGGCIIVRQRGTRIHPGTNVGMGRDHTLFSKIEGQVTYEWLARGKRRVSVYPMADAVATAA</sequence>
<protein>
    <submittedName>
        <fullName evidence="5">50S ribosomal protein L27</fullName>
    </submittedName>
</protein>
<dbReference type="PROSITE" id="PS00831">
    <property type="entry name" value="RIBOSOMAL_L27"/>
    <property type="match status" value="1"/>
</dbReference>
<dbReference type="Gene3D" id="2.40.50.100">
    <property type="match status" value="1"/>
</dbReference>
<dbReference type="InterPro" id="IPR018261">
    <property type="entry name" value="Ribosomal_bL27_CS"/>
</dbReference>
<keyword evidence="2 5" id="KW-0689">Ribosomal protein</keyword>
<reference evidence="5" key="1">
    <citation type="submission" date="2023-03" db="EMBL/GenBank/DDBJ databases">
        <authorList>
            <person name="Steffen K."/>
            <person name="Cardenas P."/>
        </authorList>
    </citation>
    <scope>NUCLEOTIDE SEQUENCE</scope>
</reference>
<dbReference type="PANTHER" id="PTHR15893:SF0">
    <property type="entry name" value="LARGE RIBOSOMAL SUBUNIT PROTEIN BL27M"/>
    <property type="match status" value="1"/>
</dbReference>
<evidence type="ECO:0000256" key="2">
    <source>
        <dbReference type="ARBA" id="ARBA00022980"/>
    </source>
</evidence>
<evidence type="ECO:0000313" key="5">
    <source>
        <dbReference type="EMBL" id="CAI8039953.1"/>
    </source>
</evidence>
<feature type="region of interest" description="Disordered" evidence="4">
    <location>
        <begin position="1"/>
        <end position="25"/>
    </location>
</feature>
<keyword evidence="3" id="KW-0687">Ribonucleoprotein</keyword>
<dbReference type="GO" id="GO:0022625">
    <property type="term" value="C:cytosolic large ribosomal subunit"/>
    <property type="evidence" value="ECO:0007669"/>
    <property type="project" value="TreeGrafter"/>
</dbReference>
<dbReference type="GO" id="GO:0003735">
    <property type="term" value="F:structural constituent of ribosome"/>
    <property type="evidence" value="ECO:0007669"/>
    <property type="project" value="InterPro"/>
</dbReference>
<dbReference type="EMBL" id="CASHTH010003070">
    <property type="protein sequence ID" value="CAI8039953.1"/>
    <property type="molecule type" value="Genomic_DNA"/>
</dbReference>
<dbReference type="HAMAP" id="MF_00539">
    <property type="entry name" value="Ribosomal_bL27"/>
    <property type="match status" value="1"/>
</dbReference>
<evidence type="ECO:0000256" key="3">
    <source>
        <dbReference type="ARBA" id="ARBA00023274"/>
    </source>
</evidence>
<name>A0AA35WZR4_GEOBA</name>
<dbReference type="Proteomes" id="UP001174909">
    <property type="component" value="Unassembled WGS sequence"/>
</dbReference>
<dbReference type="PANTHER" id="PTHR15893">
    <property type="entry name" value="RIBOSOMAL PROTEIN L27"/>
    <property type="match status" value="1"/>
</dbReference>
<evidence type="ECO:0000256" key="1">
    <source>
        <dbReference type="ARBA" id="ARBA00010797"/>
    </source>
</evidence>
<dbReference type="AlphaFoldDB" id="A0AA35WZR4"/>
<dbReference type="SUPFAM" id="SSF110324">
    <property type="entry name" value="Ribosomal L27 protein-like"/>
    <property type="match status" value="1"/>
</dbReference>
<dbReference type="FunFam" id="2.40.50.100:FF:000004">
    <property type="entry name" value="50S ribosomal protein L27"/>
    <property type="match status" value="1"/>
</dbReference>
<comment type="caution">
    <text evidence="5">The sequence shown here is derived from an EMBL/GenBank/DDBJ whole genome shotgun (WGS) entry which is preliminary data.</text>
</comment>
<dbReference type="InterPro" id="IPR001684">
    <property type="entry name" value="Ribosomal_bL27"/>
</dbReference>
<keyword evidence="6" id="KW-1185">Reference proteome</keyword>
<dbReference type="NCBIfam" id="TIGR00062">
    <property type="entry name" value="L27"/>
    <property type="match status" value="1"/>
</dbReference>
<gene>
    <name evidence="5" type="ORF">GBAR_LOCUS22283</name>
</gene>
<evidence type="ECO:0000256" key="4">
    <source>
        <dbReference type="SAM" id="MobiDB-lite"/>
    </source>
</evidence>
<comment type="similarity">
    <text evidence="1">Belongs to the bacterial ribosomal protein bL27 family.</text>
</comment>